<organism evidence="2 3">
    <name type="scientific">Gracilariopsis chorda</name>
    <dbReference type="NCBI Taxonomy" id="448386"/>
    <lineage>
        <taxon>Eukaryota</taxon>
        <taxon>Rhodophyta</taxon>
        <taxon>Florideophyceae</taxon>
        <taxon>Rhodymeniophycidae</taxon>
        <taxon>Gracilariales</taxon>
        <taxon>Gracilariaceae</taxon>
        <taxon>Gracilariopsis</taxon>
    </lineage>
</organism>
<proteinExistence type="predicted"/>
<gene>
    <name evidence="2" type="ORF">BWQ96_05690</name>
</gene>
<accession>A0A2V3IQX0</accession>
<dbReference type="EMBL" id="NBIV01000088">
    <property type="protein sequence ID" value="PXF44512.1"/>
    <property type="molecule type" value="Genomic_DNA"/>
</dbReference>
<protein>
    <submittedName>
        <fullName evidence="2">Uncharacterized protein</fullName>
    </submittedName>
</protein>
<feature type="region of interest" description="Disordered" evidence="1">
    <location>
        <begin position="1"/>
        <end position="39"/>
    </location>
</feature>
<comment type="caution">
    <text evidence="2">The sequence shown here is derived from an EMBL/GenBank/DDBJ whole genome shotgun (WGS) entry which is preliminary data.</text>
</comment>
<dbReference type="AlphaFoldDB" id="A0A2V3IQX0"/>
<reference evidence="2 3" key="1">
    <citation type="journal article" date="2018" name="Mol. Biol. Evol.">
        <title>Analysis of the draft genome of the red seaweed Gracilariopsis chorda provides insights into genome size evolution in Rhodophyta.</title>
        <authorList>
            <person name="Lee J."/>
            <person name="Yang E.C."/>
            <person name="Graf L."/>
            <person name="Yang J.H."/>
            <person name="Qiu H."/>
            <person name="Zel Zion U."/>
            <person name="Chan C.X."/>
            <person name="Stephens T.G."/>
            <person name="Weber A.P.M."/>
            <person name="Boo G.H."/>
            <person name="Boo S.M."/>
            <person name="Kim K.M."/>
            <person name="Shin Y."/>
            <person name="Jung M."/>
            <person name="Lee S.J."/>
            <person name="Yim H.S."/>
            <person name="Lee J.H."/>
            <person name="Bhattacharya D."/>
            <person name="Yoon H.S."/>
        </authorList>
    </citation>
    <scope>NUCLEOTIDE SEQUENCE [LARGE SCALE GENOMIC DNA]</scope>
    <source>
        <strain evidence="2 3">SKKU-2015</strain>
        <tissue evidence="2">Whole body</tissue>
    </source>
</reference>
<evidence type="ECO:0000313" key="3">
    <source>
        <dbReference type="Proteomes" id="UP000247409"/>
    </source>
</evidence>
<keyword evidence="3" id="KW-1185">Reference proteome</keyword>
<evidence type="ECO:0000313" key="2">
    <source>
        <dbReference type="EMBL" id="PXF44512.1"/>
    </source>
</evidence>
<sequence>MDFPQPPGDNGGDGPGRPPRKFEQNDEQDDEAEQRPIEAFGEATELPVWVFLFLAAILAEHFRSYCVC</sequence>
<evidence type="ECO:0000256" key="1">
    <source>
        <dbReference type="SAM" id="MobiDB-lite"/>
    </source>
</evidence>
<name>A0A2V3IQX0_9FLOR</name>
<dbReference type="Proteomes" id="UP000247409">
    <property type="component" value="Unassembled WGS sequence"/>
</dbReference>